<evidence type="ECO:0000313" key="4">
    <source>
        <dbReference type="Proteomes" id="UP000228948"/>
    </source>
</evidence>
<keyword evidence="1" id="KW-0812">Transmembrane</keyword>
<dbReference type="STRING" id="441209.GCA_001870665_03426"/>
<accession>A0A2K8KEP1</accession>
<dbReference type="RefSeq" id="WP_071482403.1">
    <property type="nucleotide sequence ID" value="NZ_CP024899.1"/>
</dbReference>
<evidence type="ECO:0000313" key="3">
    <source>
        <dbReference type="EMBL" id="ATX67466.1"/>
    </source>
</evidence>
<dbReference type="InterPro" id="IPR005804">
    <property type="entry name" value="FA_desaturase_dom"/>
</dbReference>
<organism evidence="3 4">
    <name type="scientific">Roseinatronobacter bogoriensis subsp. barguzinensis</name>
    <dbReference type="NCBI Taxonomy" id="441209"/>
    <lineage>
        <taxon>Bacteria</taxon>
        <taxon>Pseudomonadati</taxon>
        <taxon>Pseudomonadota</taxon>
        <taxon>Alphaproteobacteria</taxon>
        <taxon>Rhodobacterales</taxon>
        <taxon>Paracoccaceae</taxon>
        <taxon>Roseinatronobacter</taxon>
    </lineage>
</organism>
<feature type="transmembrane region" description="Helical" evidence="1">
    <location>
        <begin position="128"/>
        <end position="146"/>
    </location>
</feature>
<sequence>MQRIEWPTVALITGCYGVWTLCGLWLWPVAPVSALCIMALMTALHSSLVHENLHGHPTRNRHVNEALVTLPLSLIYPYRRYQATHLAHHHDARLTDPLEDPESWYKARWQHARMPRPLQRLLVANNTLLGRMLLGPVLGAFGFLIGEAQLILCNARGVRRAWALHLASLVPVLALIWGFGIPLWLYLLAVVWPALALISIRTFAEHRWHDAPEGRTIIVERSPLAWLFLYNNLHIVHHQVPSAPWYKLPRLYAERRAHWQAVNHGYVYRNYWQLFRDYALRPKEPVVHPVLQQHPAAPALDPSGKQAA</sequence>
<proteinExistence type="predicted"/>
<dbReference type="OrthoDB" id="784276at2"/>
<gene>
    <name evidence="3" type="ORF">BG454_17970</name>
</gene>
<dbReference type="CDD" id="cd03509">
    <property type="entry name" value="DesA_FADS-like"/>
    <property type="match status" value="1"/>
</dbReference>
<reference evidence="3 4" key="1">
    <citation type="submission" date="2017-11" db="EMBL/GenBank/DDBJ databases">
        <title>Revised Sequence and Annotation of the Rhodobaca barguzinensis strain alga05 Genome.</title>
        <authorList>
            <person name="Kopejtka K."/>
            <person name="Tomasch J.M."/>
            <person name="Bunk B."/>
            <person name="Koblizek M."/>
        </authorList>
    </citation>
    <scope>NUCLEOTIDE SEQUENCE [LARGE SCALE GENOMIC DNA]</scope>
    <source>
        <strain evidence="4">alga05</strain>
    </source>
</reference>
<dbReference type="KEGG" id="rbg:BG454_17970"/>
<keyword evidence="1" id="KW-0472">Membrane</keyword>
<evidence type="ECO:0000256" key="1">
    <source>
        <dbReference type="SAM" id="Phobius"/>
    </source>
</evidence>
<keyword evidence="4" id="KW-1185">Reference proteome</keyword>
<dbReference type="AlphaFoldDB" id="A0A2K8KEP1"/>
<dbReference type="GO" id="GO:0006629">
    <property type="term" value="P:lipid metabolic process"/>
    <property type="evidence" value="ECO:0007669"/>
    <property type="project" value="InterPro"/>
</dbReference>
<feature type="domain" description="Fatty acid desaturase" evidence="2">
    <location>
        <begin position="27"/>
        <end position="267"/>
    </location>
</feature>
<name>A0A2K8KEP1_9RHOB</name>
<dbReference type="Proteomes" id="UP000228948">
    <property type="component" value="Chromosome"/>
</dbReference>
<protein>
    <submittedName>
        <fullName evidence="3">Fatty acid desaturase</fullName>
    </submittedName>
</protein>
<dbReference type="EMBL" id="CP024899">
    <property type="protein sequence ID" value="ATX67466.1"/>
    <property type="molecule type" value="Genomic_DNA"/>
</dbReference>
<keyword evidence="1" id="KW-1133">Transmembrane helix</keyword>
<dbReference type="Pfam" id="PF00487">
    <property type="entry name" value="FA_desaturase"/>
    <property type="match status" value="1"/>
</dbReference>
<feature type="transmembrane region" description="Helical" evidence="1">
    <location>
        <begin position="158"/>
        <end position="177"/>
    </location>
</feature>
<evidence type="ECO:0000259" key="2">
    <source>
        <dbReference type="Pfam" id="PF00487"/>
    </source>
</evidence>
<feature type="transmembrane region" description="Helical" evidence="1">
    <location>
        <begin position="32"/>
        <end position="50"/>
    </location>
</feature>